<dbReference type="Proteomes" id="UP000593574">
    <property type="component" value="Unassembled WGS sequence"/>
</dbReference>
<protein>
    <submittedName>
        <fullName evidence="1">Uncharacterized protein</fullName>
    </submittedName>
</protein>
<organism evidence="1 2">
    <name type="scientific">Gossypium laxum</name>
    <dbReference type="NCBI Taxonomy" id="34288"/>
    <lineage>
        <taxon>Eukaryota</taxon>
        <taxon>Viridiplantae</taxon>
        <taxon>Streptophyta</taxon>
        <taxon>Embryophyta</taxon>
        <taxon>Tracheophyta</taxon>
        <taxon>Spermatophyta</taxon>
        <taxon>Magnoliopsida</taxon>
        <taxon>eudicotyledons</taxon>
        <taxon>Gunneridae</taxon>
        <taxon>Pentapetalae</taxon>
        <taxon>rosids</taxon>
        <taxon>malvids</taxon>
        <taxon>Malvales</taxon>
        <taxon>Malvaceae</taxon>
        <taxon>Malvoideae</taxon>
        <taxon>Gossypium</taxon>
    </lineage>
</organism>
<comment type="caution">
    <text evidence="1">The sequence shown here is derived from an EMBL/GenBank/DDBJ whole genome shotgun (WGS) entry which is preliminary data.</text>
</comment>
<sequence length="57" mass="6277">MVPLILIMGMELQEFEVGYIRISNLNGIPAIDFSNCITKILIKGMELTVVVKLLGAI</sequence>
<accession>A0A7J9B295</accession>
<evidence type="ECO:0000313" key="2">
    <source>
        <dbReference type="Proteomes" id="UP000593574"/>
    </source>
</evidence>
<keyword evidence="2" id="KW-1185">Reference proteome</keyword>
<dbReference type="EMBL" id="JABEZV010445039">
    <property type="protein sequence ID" value="MBA0730438.1"/>
    <property type="molecule type" value="Genomic_DNA"/>
</dbReference>
<reference evidence="1 2" key="1">
    <citation type="journal article" date="2019" name="Genome Biol. Evol.">
        <title>Insights into the evolution of the New World diploid cottons (Gossypium, subgenus Houzingenia) based on genome sequencing.</title>
        <authorList>
            <person name="Grover C.E."/>
            <person name="Arick M.A. 2nd"/>
            <person name="Thrash A."/>
            <person name="Conover J.L."/>
            <person name="Sanders W.S."/>
            <person name="Peterson D.G."/>
            <person name="Frelichowski J.E."/>
            <person name="Scheffler J.A."/>
            <person name="Scheffler B.E."/>
            <person name="Wendel J.F."/>
        </authorList>
    </citation>
    <scope>NUCLEOTIDE SEQUENCE [LARGE SCALE GENOMIC DNA]</scope>
    <source>
        <strain evidence="1">4</strain>
        <tissue evidence="1">Leaf</tissue>
    </source>
</reference>
<proteinExistence type="predicted"/>
<name>A0A7J9B295_9ROSI</name>
<evidence type="ECO:0000313" key="1">
    <source>
        <dbReference type="EMBL" id="MBA0730438.1"/>
    </source>
</evidence>
<gene>
    <name evidence="1" type="ORF">Golax_023181</name>
</gene>
<dbReference type="AlphaFoldDB" id="A0A7J9B295"/>